<name>A0A0F9HPG5_9ZZZZ</name>
<dbReference type="InterPro" id="IPR006680">
    <property type="entry name" value="Amidohydro-rel"/>
</dbReference>
<evidence type="ECO:0000256" key="1">
    <source>
        <dbReference type="ARBA" id="ARBA00023239"/>
    </source>
</evidence>
<dbReference type="PANTHER" id="PTHR21240:SF19">
    <property type="entry name" value="CATALYTIC_ HYDROLASE"/>
    <property type="match status" value="1"/>
</dbReference>
<dbReference type="InterPro" id="IPR032465">
    <property type="entry name" value="ACMSD"/>
</dbReference>
<dbReference type="CDD" id="cd01292">
    <property type="entry name" value="metallo-dependent_hydrolases"/>
    <property type="match status" value="1"/>
</dbReference>
<keyword evidence="1" id="KW-0456">Lyase</keyword>
<dbReference type="Gene3D" id="3.20.20.140">
    <property type="entry name" value="Metal-dependent hydrolases"/>
    <property type="match status" value="1"/>
</dbReference>
<dbReference type="EMBL" id="LAZR01014508">
    <property type="protein sequence ID" value="KKM17191.1"/>
    <property type="molecule type" value="Genomic_DNA"/>
</dbReference>
<dbReference type="SUPFAM" id="SSF51556">
    <property type="entry name" value="Metallo-dependent hydrolases"/>
    <property type="match status" value="1"/>
</dbReference>
<accession>A0A0F9HPG5</accession>
<evidence type="ECO:0000313" key="3">
    <source>
        <dbReference type="EMBL" id="KKM17191.1"/>
    </source>
</evidence>
<dbReference type="Pfam" id="PF04909">
    <property type="entry name" value="Amidohydro_2"/>
    <property type="match status" value="1"/>
</dbReference>
<dbReference type="AlphaFoldDB" id="A0A0F9HPG5"/>
<gene>
    <name evidence="3" type="ORF">LCGC14_1678260</name>
</gene>
<comment type="caution">
    <text evidence="3">The sequence shown here is derived from an EMBL/GenBank/DDBJ whole genome shotgun (WGS) entry which is preliminary data.</text>
</comment>
<reference evidence="3" key="1">
    <citation type="journal article" date="2015" name="Nature">
        <title>Complex archaea that bridge the gap between prokaryotes and eukaryotes.</title>
        <authorList>
            <person name="Spang A."/>
            <person name="Saw J.H."/>
            <person name="Jorgensen S.L."/>
            <person name="Zaremba-Niedzwiedzka K."/>
            <person name="Martijn J."/>
            <person name="Lind A.E."/>
            <person name="van Eijk R."/>
            <person name="Schleper C."/>
            <person name="Guy L."/>
            <person name="Ettema T.J."/>
        </authorList>
    </citation>
    <scope>NUCLEOTIDE SEQUENCE</scope>
</reference>
<dbReference type="InterPro" id="IPR032466">
    <property type="entry name" value="Metal_Hydrolase"/>
</dbReference>
<dbReference type="GO" id="GO:0016787">
    <property type="term" value="F:hydrolase activity"/>
    <property type="evidence" value="ECO:0007669"/>
    <property type="project" value="InterPro"/>
</dbReference>
<organism evidence="3">
    <name type="scientific">marine sediment metagenome</name>
    <dbReference type="NCBI Taxonomy" id="412755"/>
    <lineage>
        <taxon>unclassified sequences</taxon>
        <taxon>metagenomes</taxon>
        <taxon>ecological metagenomes</taxon>
    </lineage>
</organism>
<dbReference type="PANTHER" id="PTHR21240">
    <property type="entry name" value="2-AMINO-3-CARBOXYLMUCONATE-6-SEMIALDEHYDE DECARBOXYLASE"/>
    <property type="match status" value="1"/>
</dbReference>
<dbReference type="GO" id="GO:0016831">
    <property type="term" value="F:carboxy-lyase activity"/>
    <property type="evidence" value="ECO:0007669"/>
    <property type="project" value="InterPro"/>
</dbReference>
<feature type="domain" description="Amidohydrolase-related" evidence="2">
    <location>
        <begin position="82"/>
        <end position="295"/>
    </location>
</feature>
<protein>
    <recommendedName>
        <fullName evidence="2">Amidohydrolase-related domain-containing protein</fullName>
    </recommendedName>
</protein>
<sequence>MIINTHAHMSRFGIDFSPKLGEFYVNMFAGADCWHTGKPWKPEDFCVPPERLIHDMDRLKIDKVFVLGIAYRPMDSYDPNSAEYVAKMINDYPNRLIGFYTADPLGGLAEVRRLEKAVEMGIRGLKMLPSYNYVPLNDRRIWPLYDAAQGLGVPVILHTGWSSLPGGKMLEHDHPLFAEDIALDFPDLKLVLAHVGFQWAEEAIHFMAKSPNVYGDMAYWAETSPMWRVAQIWTWAKKLHVFDRFLWGSDYPYVDFNNGLEFFRGVPEYTQKHDLEPFITEEDMDSFFGGAAERLAGISS</sequence>
<proteinExistence type="predicted"/>
<evidence type="ECO:0000259" key="2">
    <source>
        <dbReference type="Pfam" id="PF04909"/>
    </source>
</evidence>